<evidence type="ECO:0000256" key="5">
    <source>
        <dbReference type="ARBA" id="ARBA00022833"/>
    </source>
</evidence>
<evidence type="ECO:0000313" key="11">
    <source>
        <dbReference type="Proteomes" id="UP000650833"/>
    </source>
</evidence>
<dbReference type="InterPro" id="IPR041805">
    <property type="entry name" value="ASMase/PPN1_MPP"/>
</dbReference>
<evidence type="ECO:0000256" key="1">
    <source>
        <dbReference type="ARBA" id="ARBA00001947"/>
    </source>
</evidence>
<reference evidence="10" key="1">
    <citation type="submission" date="2020-12" db="EMBL/GenBank/DDBJ databases">
        <title>Metabolic potential, ecology and presence of endohyphal bacteria is reflected in genomic diversity of Mucoromycotina.</title>
        <authorList>
            <person name="Muszewska A."/>
            <person name="Okrasinska A."/>
            <person name="Steczkiewicz K."/>
            <person name="Drgas O."/>
            <person name="Orlowska M."/>
            <person name="Perlinska-Lenart U."/>
            <person name="Aleksandrzak-Piekarczyk T."/>
            <person name="Szatraj K."/>
            <person name="Zielenkiewicz U."/>
            <person name="Pilsyk S."/>
            <person name="Malc E."/>
            <person name="Mieczkowski P."/>
            <person name="Kruszewska J.S."/>
            <person name="Biernat P."/>
            <person name="Pawlowska J."/>
        </authorList>
    </citation>
    <scope>NUCLEOTIDE SEQUENCE</scope>
    <source>
        <strain evidence="10">CBS 226.32</strain>
    </source>
</reference>
<keyword evidence="6" id="KW-1015">Disulfide bond</keyword>
<dbReference type="PROSITE" id="PS50015">
    <property type="entry name" value="SAP_B"/>
    <property type="match status" value="1"/>
</dbReference>
<keyword evidence="3" id="KW-0732">Signal</keyword>
<keyword evidence="2" id="KW-0479">Metal-binding</keyword>
<feature type="domain" description="Saposin B-type" evidence="9">
    <location>
        <begin position="907"/>
        <end position="991"/>
    </location>
</feature>
<dbReference type="GO" id="GO:0008081">
    <property type="term" value="F:phosphoric diester hydrolase activity"/>
    <property type="evidence" value="ECO:0007669"/>
    <property type="project" value="TreeGrafter"/>
</dbReference>
<proteinExistence type="predicted"/>
<dbReference type="GO" id="GO:0005615">
    <property type="term" value="C:extracellular space"/>
    <property type="evidence" value="ECO:0007669"/>
    <property type="project" value="TreeGrafter"/>
</dbReference>
<dbReference type="PANTHER" id="PTHR10340">
    <property type="entry name" value="SPHINGOMYELIN PHOSPHODIESTERASE"/>
    <property type="match status" value="1"/>
</dbReference>
<organism evidence="10 11">
    <name type="scientific">Mucor plumbeus</name>
    <dbReference type="NCBI Taxonomy" id="97098"/>
    <lineage>
        <taxon>Eukaryota</taxon>
        <taxon>Fungi</taxon>
        <taxon>Fungi incertae sedis</taxon>
        <taxon>Mucoromycota</taxon>
        <taxon>Mucoromycotina</taxon>
        <taxon>Mucoromycetes</taxon>
        <taxon>Mucorales</taxon>
        <taxon>Mucorineae</taxon>
        <taxon>Mucoraceae</taxon>
        <taxon>Mucor</taxon>
    </lineage>
</organism>
<dbReference type="Proteomes" id="UP000650833">
    <property type="component" value="Unassembled WGS sequence"/>
</dbReference>
<keyword evidence="8" id="KW-0175">Coiled coil</keyword>
<protein>
    <recommendedName>
        <fullName evidence="9">Saposin B-type domain-containing protein</fullName>
    </recommendedName>
</protein>
<dbReference type="PANTHER" id="PTHR10340:SF34">
    <property type="entry name" value="SPHINGOMYELIN PHOSPHODIESTERASE"/>
    <property type="match status" value="1"/>
</dbReference>
<feature type="coiled-coil region" evidence="8">
    <location>
        <begin position="215"/>
        <end position="249"/>
    </location>
</feature>
<dbReference type="OrthoDB" id="282973at2759"/>
<dbReference type="CDD" id="cd00842">
    <property type="entry name" value="MPP_ASMase"/>
    <property type="match status" value="1"/>
</dbReference>
<comment type="caution">
    <text evidence="10">The sequence shown here is derived from an EMBL/GenBank/DDBJ whole genome shotgun (WGS) entry which is preliminary data.</text>
</comment>
<evidence type="ECO:0000256" key="3">
    <source>
        <dbReference type="ARBA" id="ARBA00022729"/>
    </source>
</evidence>
<evidence type="ECO:0000256" key="6">
    <source>
        <dbReference type="ARBA" id="ARBA00023157"/>
    </source>
</evidence>
<name>A0A8H7QW84_9FUNG</name>
<dbReference type="InterPro" id="IPR029052">
    <property type="entry name" value="Metallo-depent_PP-like"/>
</dbReference>
<dbReference type="EMBL" id="JAEPRC010000373">
    <property type="protein sequence ID" value="KAG2198930.1"/>
    <property type="molecule type" value="Genomic_DNA"/>
</dbReference>
<keyword evidence="4" id="KW-0378">Hydrolase</keyword>
<dbReference type="InterPro" id="IPR045473">
    <property type="entry name" value="ASM_C"/>
</dbReference>
<sequence>MFEMERDHDNGEVSQFVLPRPLVPESENNRSYIFLISDDEEEEDMIEKMYGPFENVIETSTPYPKPFARIARNADRIREEQILELREAIKNREQMLAQNLIDKKNKEIEAEWKSKRISFPENKERLAALRIKKLSNEKPNLANNSNIAPTEPIVIDSDPDDFVETSKINIDAKADSNNELYVFASSDEMNDALHDDSDDDSFGTAEEADATDTEAMILQYDAVDLEKEVKNLDDQLQKHNLRKKDIKVKLLGIKVKLSIEKNRKELTKKPIAKDAPLPKTGSKRLLTSEPHFKNKNAWRPSTPQPEYNHNSTVVTTHETHGQSMAFSQQIPPYIQHFSHQQALHREQPMPQVLYSNNRYNSNMHSYMNHVPPPPPPPDTMPPPYIPPPPPPPTNIIPASSPFPAPYVYKKGRYTNRHKETWQKPNRFTAAVSPYADLNSPISRMENADELQAALVHVSDLISVRIFSDTKHDKYPVNVDRKLPESRRLVTVDKCTFPESPTNKLEHDNKPTDKIIFFSPAGLPVQLEISDLYHESPLLGLLYRKSQDKPFRKVMEIAAPSVFSWIANDVDLSNLYSNEFGGLPLYADKVKETYNMVCDLSNAYPSTEFFAALKLELSMYVNGRESELFMRDCQDCVQQFPDSIDVFWQIVLAEVNRAKQILLIKEQLRSIRLSSDTVTMVISEKTTEILIRTMRLFGLVEVLKLLTDDKITEISNAEGGIILLDQIQYVNDDGKYFIWMSILHYYVMNTLPVDVCDIWIRSLVKNGTPSREKPLFTIDWRNALNDKPVDRSTLRGAINILLSMLRYFGNSAIGNVNKKPLLVGVLITLFSFLSCTRCYELIGTKVLTQQLNFPAILRDIERIRVDLTTTTNGQQQQQQQQSVFTPPDVSIQNQVFELSNDLFETNSIEKSCSSCISLLHILKKMSYMSEGFLINTLTRACKKLNKVDDEVCEGVIREQAPIIRKVLPSMTISGRDGHLMCAAILNSCPYPEVEEWNVKFPKSKPAISNNYGAKSDGQTFTVLQLSDWHIDPDYQAGTEVFCDKPICCRTAYTDFSNVTRSSSIWGEYTCDTPLSLIQSLLEYIPTVEPDIKFGIMTGDVPPHEVWNTLPVLKTQLIQDETYRLLHDYFDSPFLMNSMLYPAVGNHEAAPTNNFPLKNSNVPQEINKHFYNMKWLYKSLALSWRGWLSSRTNPFVESNSGSYAVRPVKGLKLISLNTNFCYILNWWLYQHPIQKDPNGVLSWLINELQDSEDRNERAWIIGHIAPGDNTCFHDYSNYYYQIVDRYSHVISGQFFGHTHKDEMTIFYGHNKNQTAKEAVNVGYIAPSITPYLNVNPGFRVYKIDTKTFEVVDSITYTADLDQADSWIDGPNWHIEYSAREAFNSSRAKLSSSTSPLTASWWHNVTVDMEEDQKTFDKYDRFTWKSSPLAKECDEECKKNTICGIRAGKSELRCDYESDVFNGETYKPKSHDCAMNLLGINARLNQ</sequence>
<evidence type="ECO:0000259" key="9">
    <source>
        <dbReference type="PROSITE" id="PS50015"/>
    </source>
</evidence>
<evidence type="ECO:0000313" key="10">
    <source>
        <dbReference type="EMBL" id="KAG2198930.1"/>
    </source>
</evidence>
<evidence type="ECO:0000256" key="7">
    <source>
        <dbReference type="ARBA" id="ARBA00023180"/>
    </source>
</evidence>
<keyword evidence="5" id="KW-0862">Zinc</keyword>
<dbReference type="Pfam" id="PF19272">
    <property type="entry name" value="ASMase_C"/>
    <property type="match status" value="1"/>
</dbReference>
<dbReference type="InterPro" id="IPR008139">
    <property type="entry name" value="SaposinB_dom"/>
</dbReference>
<dbReference type="GO" id="GO:0046872">
    <property type="term" value="F:metal ion binding"/>
    <property type="evidence" value="ECO:0007669"/>
    <property type="project" value="UniProtKB-KW"/>
</dbReference>
<gene>
    <name evidence="10" type="ORF">INT46_009304</name>
</gene>
<dbReference type="SUPFAM" id="SSF56300">
    <property type="entry name" value="Metallo-dependent phosphatases"/>
    <property type="match status" value="1"/>
</dbReference>
<accession>A0A8H7QW84</accession>
<evidence type="ECO:0000256" key="8">
    <source>
        <dbReference type="SAM" id="Coils"/>
    </source>
</evidence>
<keyword evidence="7" id="KW-0325">Glycoprotein</keyword>
<comment type="cofactor">
    <cofactor evidence="1">
        <name>Zn(2+)</name>
        <dbReference type="ChEBI" id="CHEBI:29105"/>
    </cofactor>
</comment>
<keyword evidence="11" id="KW-1185">Reference proteome</keyword>
<evidence type="ECO:0000256" key="2">
    <source>
        <dbReference type="ARBA" id="ARBA00022723"/>
    </source>
</evidence>
<evidence type="ECO:0000256" key="4">
    <source>
        <dbReference type="ARBA" id="ARBA00022801"/>
    </source>
</evidence>